<keyword evidence="2" id="KW-1185">Reference proteome</keyword>
<dbReference type="EMBL" id="CAJVPU010011312">
    <property type="protein sequence ID" value="CAG8613497.1"/>
    <property type="molecule type" value="Genomic_DNA"/>
</dbReference>
<proteinExistence type="predicted"/>
<evidence type="ECO:0000313" key="1">
    <source>
        <dbReference type="EMBL" id="CAG8613497.1"/>
    </source>
</evidence>
<feature type="non-terminal residue" evidence="1">
    <location>
        <position position="1"/>
    </location>
</feature>
<dbReference type="Proteomes" id="UP000789702">
    <property type="component" value="Unassembled WGS sequence"/>
</dbReference>
<comment type="caution">
    <text evidence="1">The sequence shown here is derived from an EMBL/GenBank/DDBJ whole genome shotgun (WGS) entry which is preliminary data.</text>
</comment>
<protein>
    <submittedName>
        <fullName evidence="1">16996_t:CDS:1</fullName>
    </submittedName>
</protein>
<reference evidence="1" key="1">
    <citation type="submission" date="2021-06" db="EMBL/GenBank/DDBJ databases">
        <authorList>
            <person name="Kallberg Y."/>
            <person name="Tangrot J."/>
            <person name="Rosling A."/>
        </authorList>
    </citation>
    <scope>NUCLEOTIDE SEQUENCE</scope>
    <source>
        <strain evidence="1">IL203A</strain>
    </source>
</reference>
<gene>
    <name evidence="1" type="ORF">DHETER_LOCUS7729</name>
</gene>
<sequence length="106" mass="12292">PTDIALVATFFDPRFKHFNWATSVERNRAQNLVKTLYDKLKINLAIPDDNEENLLEASSTQAETDDDEERSTDFKFVQLNLKIIVNETRKLFSLVVTEEYKAKIVL</sequence>
<organism evidence="1 2">
    <name type="scientific">Dentiscutata heterogama</name>
    <dbReference type="NCBI Taxonomy" id="1316150"/>
    <lineage>
        <taxon>Eukaryota</taxon>
        <taxon>Fungi</taxon>
        <taxon>Fungi incertae sedis</taxon>
        <taxon>Mucoromycota</taxon>
        <taxon>Glomeromycotina</taxon>
        <taxon>Glomeromycetes</taxon>
        <taxon>Diversisporales</taxon>
        <taxon>Gigasporaceae</taxon>
        <taxon>Dentiscutata</taxon>
    </lineage>
</organism>
<name>A0ACA9MWQ3_9GLOM</name>
<evidence type="ECO:0000313" key="2">
    <source>
        <dbReference type="Proteomes" id="UP000789702"/>
    </source>
</evidence>
<accession>A0ACA9MWQ3</accession>